<feature type="transmembrane region" description="Helical" evidence="5">
    <location>
        <begin position="210"/>
        <end position="231"/>
    </location>
</feature>
<evidence type="ECO:0000313" key="7">
    <source>
        <dbReference type="EMBL" id="MBL6811426.1"/>
    </source>
</evidence>
<evidence type="ECO:0000259" key="6">
    <source>
        <dbReference type="Pfam" id="PF00892"/>
    </source>
</evidence>
<keyword evidence="3 5" id="KW-1133">Transmembrane helix</keyword>
<dbReference type="SUPFAM" id="SSF103481">
    <property type="entry name" value="Multidrug resistance efflux transporter EmrE"/>
    <property type="match status" value="2"/>
</dbReference>
<feature type="transmembrane region" description="Helical" evidence="5">
    <location>
        <begin position="243"/>
        <end position="260"/>
    </location>
</feature>
<organism evidence="7 8">
    <name type="scientific">SAR86 cluster bacterium</name>
    <dbReference type="NCBI Taxonomy" id="2030880"/>
    <lineage>
        <taxon>Bacteria</taxon>
        <taxon>Pseudomonadati</taxon>
        <taxon>Pseudomonadota</taxon>
        <taxon>Gammaproteobacteria</taxon>
        <taxon>SAR86 cluster</taxon>
    </lineage>
</organism>
<dbReference type="PANTHER" id="PTHR32322:SF9">
    <property type="entry name" value="AMINO-ACID METABOLITE EFFLUX PUMP-RELATED"/>
    <property type="match status" value="1"/>
</dbReference>
<feature type="transmembrane region" description="Helical" evidence="5">
    <location>
        <begin position="175"/>
        <end position="195"/>
    </location>
</feature>
<dbReference type="EMBL" id="JADHQC010000002">
    <property type="protein sequence ID" value="MBL6811426.1"/>
    <property type="molecule type" value="Genomic_DNA"/>
</dbReference>
<comment type="caution">
    <text evidence="7">The sequence shown here is derived from an EMBL/GenBank/DDBJ whole genome shotgun (WGS) entry which is preliminary data.</text>
</comment>
<accession>A0A937LC02</accession>
<evidence type="ECO:0000256" key="4">
    <source>
        <dbReference type="ARBA" id="ARBA00023136"/>
    </source>
</evidence>
<dbReference type="InterPro" id="IPR037185">
    <property type="entry name" value="EmrE-like"/>
</dbReference>
<sequence length="292" mass="32053">MKTTIINWLLVLFVSLSWGASFMFTRLVVEEVSPSHLVSIRLLLAALLLGPLFINKEEFLKMSKVIPSLILLGIINAALPFFLFAWSAQELTAGMLSILNGTSPLFALIIAILLFRQNTTFLQVIGLLAGFIGLLIFIGLDEIRVVFFPVTLCLIGAFCYAYSNNVLFKLNHINSSALASATMLSGFVFSIPLFLSEPQSFSFDLSLKTYLATLFLGLVSTGISFIAYVVLLQRSSPVQASSIIFLVPITGIFWGAIFLNETIDQKVILGSLCILVGIGLTNIFKPKKLLRD</sequence>
<dbReference type="InterPro" id="IPR000620">
    <property type="entry name" value="EamA_dom"/>
</dbReference>
<feature type="transmembrane region" description="Helical" evidence="5">
    <location>
        <begin position="121"/>
        <end position="140"/>
    </location>
</feature>
<evidence type="ECO:0000256" key="1">
    <source>
        <dbReference type="ARBA" id="ARBA00004141"/>
    </source>
</evidence>
<gene>
    <name evidence="7" type="ORF">ISQ63_00925</name>
</gene>
<keyword evidence="2 5" id="KW-0812">Transmembrane</keyword>
<evidence type="ECO:0000256" key="5">
    <source>
        <dbReference type="SAM" id="Phobius"/>
    </source>
</evidence>
<dbReference type="AlphaFoldDB" id="A0A937LC02"/>
<feature type="transmembrane region" description="Helical" evidence="5">
    <location>
        <begin position="66"/>
        <end position="87"/>
    </location>
</feature>
<dbReference type="InterPro" id="IPR050638">
    <property type="entry name" value="AA-Vitamin_Transporters"/>
</dbReference>
<evidence type="ECO:0000256" key="2">
    <source>
        <dbReference type="ARBA" id="ARBA00022692"/>
    </source>
</evidence>
<dbReference type="GO" id="GO:0016020">
    <property type="term" value="C:membrane"/>
    <property type="evidence" value="ECO:0007669"/>
    <property type="project" value="UniProtKB-SubCell"/>
</dbReference>
<dbReference type="Proteomes" id="UP000744438">
    <property type="component" value="Unassembled WGS sequence"/>
</dbReference>
<feature type="domain" description="EamA" evidence="6">
    <location>
        <begin position="150"/>
        <end position="282"/>
    </location>
</feature>
<evidence type="ECO:0000313" key="8">
    <source>
        <dbReference type="Proteomes" id="UP000744438"/>
    </source>
</evidence>
<evidence type="ECO:0000256" key="3">
    <source>
        <dbReference type="ARBA" id="ARBA00022989"/>
    </source>
</evidence>
<feature type="domain" description="EamA" evidence="6">
    <location>
        <begin position="9"/>
        <end position="137"/>
    </location>
</feature>
<dbReference type="Pfam" id="PF00892">
    <property type="entry name" value="EamA"/>
    <property type="match status" value="2"/>
</dbReference>
<protein>
    <submittedName>
        <fullName evidence="7">DMT family transporter</fullName>
    </submittedName>
</protein>
<comment type="subcellular location">
    <subcellularLocation>
        <location evidence="1">Membrane</location>
        <topology evidence="1">Multi-pass membrane protein</topology>
    </subcellularLocation>
</comment>
<name>A0A937LC02_9GAMM</name>
<feature type="transmembrane region" description="Helical" evidence="5">
    <location>
        <begin position="93"/>
        <end position="114"/>
    </location>
</feature>
<feature type="transmembrane region" description="Helical" evidence="5">
    <location>
        <begin position="146"/>
        <end position="163"/>
    </location>
</feature>
<proteinExistence type="predicted"/>
<feature type="transmembrane region" description="Helical" evidence="5">
    <location>
        <begin position="266"/>
        <end position="284"/>
    </location>
</feature>
<reference evidence="7" key="1">
    <citation type="submission" date="2020-10" db="EMBL/GenBank/DDBJ databases">
        <title>Microbiome of the Black Sea water column analyzed by genome centric metagenomics.</title>
        <authorList>
            <person name="Cabello-Yeves P.J."/>
            <person name="Callieri C."/>
            <person name="Picazo A."/>
            <person name="Mehrshad M."/>
            <person name="Haro-Moreno J.M."/>
            <person name="Roda-Garcia J."/>
            <person name="Dzembekova N."/>
            <person name="Slabakova V."/>
            <person name="Slabakova N."/>
            <person name="Moncheva S."/>
            <person name="Rodriguez-Valera F."/>
        </authorList>
    </citation>
    <scope>NUCLEOTIDE SEQUENCE</scope>
    <source>
        <strain evidence="7">BS307-5m-G49</strain>
    </source>
</reference>
<keyword evidence="4 5" id="KW-0472">Membrane</keyword>
<feature type="transmembrane region" description="Helical" evidence="5">
    <location>
        <begin position="35"/>
        <end position="54"/>
    </location>
</feature>
<dbReference type="PANTHER" id="PTHR32322">
    <property type="entry name" value="INNER MEMBRANE TRANSPORTER"/>
    <property type="match status" value="1"/>
</dbReference>